<name>A0ABV7PGY5_9BURK</name>
<comment type="caution">
    <text evidence="3">The sequence shown here is derived from an EMBL/GenBank/DDBJ whole genome shotgun (WGS) entry which is preliminary data.</text>
</comment>
<dbReference type="EMBL" id="JBHRVV010000001">
    <property type="protein sequence ID" value="MFC3458435.1"/>
    <property type="molecule type" value="Genomic_DNA"/>
</dbReference>
<dbReference type="PANTHER" id="PTHR46797">
    <property type="entry name" value="HTH-TYPE TRANSCRIPTIONAL REGULATOR"/>
    <property type="match status" value="1"/>
</dbReference>
<accession>A0ABV7PGY5</accession>
<evidence type="ECO:0000256" key="1">
    <source>
        <dbReference type="ARBA" id="ARBA00023125"/>
    </source>
</evidence>
<sequence>MLSPFVGRSQLDPGLAFGKVLRVVRTEAGLTQEQLALAAGVDRSFVSMVERGVNQPTIRMIFRFAAALGVAPSRLVELTEAKVLLS</sequence>
<dbReference type="SMART" id="SM00530">
    <property type="entry name" value="HTH_XRE"/>
    <property type="match status" value="1"/>
</dbReference>
<dbReference type="PROSITE" id="PS50943">
    <property type="entry name" value="HTH_CROC1"/>
    <property type="match status" value="1"/>
</dbReference>
<dbReference type="SUPFAM" id="SSF47413">
    <property type="entry name" value="lambda repressor-like DNA-binding domains"/>
    <property type="match status" value="1"/>
</dbReference>
<protein>
    <submittedName>
        <fullName evidence="3">Helix-turn-helix domain-containing protein</fullName>
    </submittedName>
</protein>
<dbReference type="Proteomes" id="UP001595665">
    <property type="component" value="Unassembled WGS sequence"/>
</dbReference>
<dbReference type="Pfam" id="PF01381">
    <property type="entry name" value="HTH_3"/>
    <property type="match status" value="1"/>
</dbReference>
<gene>
    <name evidence="3" type="ORF">ACFOPH_09275</name>
</gene>
<proteinExistence type="predicted"/>
<evidence type="ECO:0000313" key="3">
    <source>
        <dbReference type="EMBL" id="MFC3458435.1"/>
    </source>
</evidence>
<dbReference type="InterPro" id="IPR001387">
    <property type="entry name" value="Cro/C1-type_HTH"/>
</dbReference>
<dbReference type="CDD" id="cd00093">
    <property type="entry name" value="HTH_XRE"/>
    <property type="match status" value="1"/>
</dbReference>
<keyword evidence="4" id="KW-1185">Reference proteome</keyword>
<feature type="domain" description="HTH cro/C1-type" evidence="2">
    <location>
        <begin position="21"/>
        <end position="75"/>
    </location>
</feature>
<evidence type="ECO:0000313" key="4">
    <source>
        <dbReference type="Proteomes" id="UP001595665"/>
    </source>
</evidence>
<dbReference type="PANTHER" id="PTHR46797:SF1">
    <property type="entry name" value="METHYLPHOSPHONATE SYNTHASE"/>
    <property type="match status" value="1"/>
</dbReference>
<keyword evidence="1" id="KW-0238">DNA-binding</keyword>
<evidence type="ECO:0000259" key="2">
    <source>
        <dbReference type="PROSITE" id="PS50943"/>
    </source>
</evidence>
<dbReference type="Gene3D" id="1.10.260.40">
    <property type="entry name" value="lambda repressor-like DNA-binding domains"/>
    <property type="match status" value="1"/>
</dbReference>
<dbReference type="RefSeq" id="WP_222706935.1">
    <property type="nucleotide sequence ID" value="NZ_JBHRVV010000001.1"/>
</dbReference>
<dbReference type="InterPro" id="IPR050807">
    <property type="entry name" value="TransReg_Diox_bact_type"/>
</dbReference>
<reference evidence="4" key="1">
    <citation type="journal article" date="2019" name="Int. J. Syst. Evol. Microbiol.">
        <title>The Global Catalogue of Microorganisms (GCM) 10K type strain sequencing project: providing services to taxonomists for standard genome sequencing and annotation.</title>
        <authorList>
            <consortium name="The Broad Institute Genomics Platform"/>
            <consortium name="The Broad Institute Genome Sequencing Center for Infectious Disease"/>
            <person name="Wu L."/>
            <person name="Ma J."/>
        </authorList>
    </citation>
    <scope>NUCLEOTIDE SEQUENCE [LARGE SCALE GENOMIC DNA]</scope>
    <source>
        <strain evidence="4">CCM 7480</strain>
    </source>
</reference>
<organism evidence="3 4">
    <name type="scientific">Massilia haematophila</name>
    <dbReference type="NCBI Taxonomy" id="457923"/>
    <lineage>
        <taxon>Bacteria</taxon>
        <taxon>Pseudomonadati</taxon>
        <taxon>Pseudomonadota</taxon>
        <taxon>Betaproteobacteria</taxon>
        <taxon>Burkholderiales</taxon>
        <taxon>Oxalobacteraceae</taxon>
        <taxon>Telluria group</taxon>
        <taxon>Massilia</taxon>
    </lineage>
</organism>
<dbReference type="InterPro" id="IPR010982">
    <property type="entry name" value="Lambda_DNA-bd_dom_sf"/>
</dbReference>